<dbReference type="PROSITE" id="PS51257">
    <property type="entry name" value="PROKAR_LIPOPROTEIN"/>
    <property type="match status" value="1"/>
</dbReference>
<dbReference type="AlphaFoldDB" id="A0A517ZI31"/>
<evidence type="ECO:0008006" key="3">
    <source>
        <dbReference type="Google" id="ProtNLM"/>
    </source>
</evidence>
<dbReference type="RefSeq" id="WP_145374200.1">
    <property type="nucleotide sequence ID" value="NZ_CP036276.1"/>
</dbReference>
<reference evidence="1 2" key="1">
    <citation type="submission" date="2019-02" db="EMBL/GenBank/DDBJ databases">
        <title>Deep-cultivation of Planctomycetes and their phenomic and genomic characterization uncovers novel biology.</title>
        <authorList>
            <person name="Wiegand S."/>
            <person name="Jogler M."/>
            <person name="Boedeker C."/>
            <person name="Pinto D."/>
            <person name="Vollmers J."/>
            <person name="Rivas-Marin E."/>
            <person name="Kohn T."/>
            <person name="Peeters S.H."/>
            <person name="Heuer A."/>
            <person name="Rast P."/>
            <person name="Oberbeckmann S."/>
            <person name="Bunk B."/>
            <person name="Jeske O."/>
            <person name="Meyerdierks A."/>
            <person name="Storesund J.E."/>
            <person name="Kallscheuer N."/>
            <person name="Luecker S."/>
            <person name="Lage O.M."/>
            <person name="Pohl T."/>
            <person name="Merkel B.J."/>
            <person name="Hornburger P."/>
            <person name="Mueller R.-W."/>
            <person name="Bruemmer F."/>
            <person name="Labrenz M."/>
            <person name="Spormann A.M."/>
            <person name="Op den Camp H."/>
            <person name="Overmann J."/>
            <person name="Amann R."/>
            <person name="Jetten M.S.M."/>
            <person name="Mascher T."/>
            <person name="Medema M.H."/>
            <person name="Devos D.P."/>
            <person name="Kaster A.-K."/>
            <person name="Ovreas L."/>
            <person name="Rohde M."/>
            <person name="Galperin M.Y."/>
            <person name="Jogler C."/>
        </authorList>
    </citation>
    <scope>NUCLEOTIDE SEQUENCE [LARGE SCALE GENOMIC DNA]</scope>
    <source>
        <strain evidence="1 2">Mal52</strain>
    </source>
</reference>
<protein>
    <recommendedName>
        <fullName evidence="3">Carboxypeptidase regulatory-like domain-containing protein</fullName>
    </recommendedName>
</protein>
<organism evidence="1 2">
    <name type="scientific">Symmachiella dynata</name>
    <dbReference type="NCBI Taxonomy" id="2527995"/>
    <lineage>
        <taxon>Bacteria</taxon>
        <taxon>Pseudomonadati</taxon>
        <taxon>Planctomycetota</taxon>
        <taxon>Planctomycetia</taxon>
        <taxon>Planctomycetales</taxon>
        <taxon>Planctomycetaceae</taxon>
        <taxon>Symmachiella</taxon>
    </lineage>
</organism>
<proteinExistence type="predicted"/>
<evidence type="ECO:0000313" key="2">
    <source>
        <dbReference type="Proteomes" id="UP000319383"/>
    </source>
</evidence>
<sequence>MFSGLNRLLLSCIAMILVSGCGSSDQPELGQVDGTITMDNAPLAGVEVLFGPKGARSSAGYTDQEGHYTLYYLAGVEGAVLGEHRVEVRTPIEDESDPETEANFVENIPPKYNSQSELTAVVEAGDNTFDFNLESQ</sequence>
<gene>
    <name evidence="1" type="ORF">Mal52_05910</name>
</gene>
<keyword evidence="2" id="KW-1185">Reference proteome</keyword>
<accession>A0A517ZI31</accession>
<evidence type="ECO:0000313" key="1">
    <source>
        <dbReference type="EMBL" id="QDU42136.1"/>
    </source>
</evidence>
<name>A0A517ZI31_9PLAN</name>
<dbReference type="EMBL" id="CP036276">
    <property type="protein sequence ID" value="QDU42136.1"/>
    <property type="molecule type" value="Genomic_DNA"/>
</dbReference>
<dbReference type="KEGG" id="sdyn:Mal52_05910"/>
<dbReference type="Proteomes" id="UP000319383">
    <property type="component" value="Chromosome"/>
</dbReference>